<dbReference type="EMBL" id="AP012051">
    <property type="protein sequence ID" value="BAL81619.1"/>
    <property type="molecule type" value="Genomic_DNA"/>
</dbReference>
<keyword evidence="2" id="KW-1185">Reference proteome</keyword>
<sequence>MKSAFRYLLPKFRDKIVFELPIWYPWFDKPFQVSFTSL</sequence>
<dbReference type="KEGG" id="cex:CSE_14930"/>
<dbReference type="AlphaFoldDB" id="A0A7U6JGE9"/>
<reference evidence="1 2" key="1">
    <citation type="submission" date="2011-01" db="EMBL/GenBank/DDBJ databases">
        <title>Whole genome sequence of Caldisericum exile AZM16c01.</title>
        <authorList>
            <person name="Narita-Yamada S."/>
            <person name="Kawakoshi A."/>
            <person name="Nakamura S."/>
            <person name="Sasagawa M."/>
            <person name="Fukada J."/>
            <person name="Sekine M."/>
            <person name="Kato Y."/>
            <person name="Fukai R."/>
            <person name="Sasaki K."/>
            <person name="Hanamaki A."/>
            <person name="Narita H."/>
            <person name="Konno Y."/>
            <person name="Mori K."/>
            <person name="Yamazaki S."/>
            <person name="Suzuki K."/>
            <person name="Fujita N."/>
        </authorList>
    </citation>
    <scope>NUCLEOTIDE SEQUENCE [LARGE SCALE GENOMIC DNA]</scope>
    <source>
        <strain evidence="2">DSM 21853 / NBRC 104410 / AZM16c01</strain>
    </source>
</reference>
<proteinExistence type="predicted"/>
<name>A0A7U6JGE9_CALEA</name>
<protein>
    <submittedName>
        <fullName evidence="1">Uncharacterized protein</fullName>
    </submittedName>
</protein>
<organism evidence="1 2">
    <name type="scientific">Caldisericum exile (strain DSM 21853 / NBRC 104410 / AZM16c01)</name>
    <dbReference type="NCBI Taxonomy" id="511051"/>
    <lineage>
        <taxon>Bacteria</taxon>
        <taxon>Pseudomonadati</taxon>
        <taxon>Caldisericota/Cryosericota group</taxon>
        <taxon>Caldisericota</taxon>
        <taxon>Caldisericia</taxon>
        <taxon>Caldisericales</taxon>
        <taxon>Caldisericaceae</taxon>
        <taxon>Caldisericum</taxon>
    </lineage>
</organism>
<evidence type="ECO:0000313" key="1">
    <source>
        <dbReference type="EMBL" id="BAL81619.1"/>
    </source>
</evidence>
<dbReference type="Proteomes" id="UP000004793">
    <property type="component" value="Chromosome"/>
</dbReference>
<accession>A0A7U6JGE9</accession>
<evidence type="ECO:0000313" key="2">
    <source>
        <dbReference type="Proteomes" id="UP000004793"/>
    </source>
</evidence>
<gene>
    <name evidence="1" type="ordered locus">CSE_14930</name>
</gene>